<gene>
    <name evidence="1" type="ORF">RM549_13925</name>
</gene>
<proteinExistence type="predicted"/>
<feature type="non-terminal residue" evidence="1">
    <location>
        <position position="66"/>
    </location>
</feature>
<reference evidence="1 2" key="1">
    <citation type="submission" date="2023-09" db="EMBL/GenBank/DDBJ databases">
        <authorList>
            <person name="Rey-Velasco X."/>
        </authorList>
    </citation>
    <scope>NUCLEOTIDE SEQUENCE [LARGE SCALE GENOMIC DNA]</scope>
    <source>
        <strain evidence="1 2">F188</strain>
    </source>
</reference>
<protein>
    <submittedName>
        <fullName evidence="1">Signal peptidase II</fullName>
        <ecNumber evidence="1">3.4.23.36</ecNumber>
    </submittedName>
</protein>
<dbReference type="RefSeq" id="WP_311685874.1">
    <property type="nucleotide sequence ID" value="NZ_JAVRHM010000017.1"/>
</dbReference>
<evidence type="ECO:0000313" key="2">
    <source>
        <dbReference type="Proteomes" id="UP001261624"/>
    </source>
</evidence>
<evidence type="ECO:0000313" key="1">
    <source>
        <dbReference type="EMBL" id="MDT0690892.1"/>
    </source>
</evidence>
<dbReference type="Proteomes" id="UP001261624">
    <property type="component" value="Unassembled WGS sequence"/>
</dbReference>
<dbReference type="EC" id="3.4.23.36" evidence="1"/>
<dbReference type="EMBL" id="JAVRHM010000017">
    <property type="protein sequence ID" value="MDT0690892.1"/>
    <property type="molecule type" value="Genomic_DNA"/>
</dbReference>
<keyword evidence="1" id="KW-0378">Hydrolase</keyword>
<organism evidence="1 2">
    <name type="scientific">Autumnicola patrickiae</name>
    <dbReference type="NCBI Taxonomy" id="3075591"/>
    <lineage>
        <taxon>Bacteria</taxon>
        <taxon>Pseudomonadati</taxon>
        <taxon>Bacteroidota</taxon>
        <taxon>Flavobacteriia</taxon>
        <taxon>Flavobacteriales</taxon>
        <taxon>Flavobacteriaceae</taxon>
        <taxon>Autumnicola</taxon>
    </lineage>
</organism>
<sequence>MNKRNVAFLILLLLAIDQAIKVYIKTNFYYGEEIKVLGLDWFRLHFLENPGMAWGFKFGDGYLAKL</sequence>
<keyword evidence="2" id="KW-1185">Reference proteome</keyword>
<dbReference type="GO" id="GO:0004190">
    <property type="term" value="F:aspartic-type endopeptidase activity"/>
    <property type="evidence" value="ECO:0007669"/>
    <property type="project" value="UniProtKB-EC"/>
</dbReference>
<dbReference type="Pfam" id="PF01252">
    <property type="entry name" value="Peptidase_A8"/>
    <property type="match status" value="1"/>
</dbReference>
<comment type="caution">
    <text evidence="1">The sequence shown here is derived from an EMBL/GenBank/DDBJ whole genome shotgun (WGS) entry which is preliminary data.</text>
</comment>
<name>A0ABU3E4H1_9FLAO</name>
<accession>A0ABU3E4H1</accession>
<dbReference type="InterPro" id="IPR001872">
    <property type="entry name" value="Peptidase_A8"/>
</dbReference>